<dbReference type="InParanoid" id="M1B9K0"/>
<dbReference type="AlphaFoldDB" id="M1B9K0"/>
<proteinExistence type="predicted"/>
<dbReference type="Proteomes" id="UP000011115">
    <property type="component" value="Unassembled WGS sequence"/>
</dbReference>
<dbReference type="Gramene" id="PGSC0003DMT400040230">
    <property type="protein sequence ID" value="PGSC0003DMT400040230"/>
    <property type="gene ID" value="PGSC0003DMG400015571"/>
</dbReference>
<sequence length="100" mass="11611">MWNLRHRFCSTTSEFPSRQCSESFLPFVSWQEDSVLLCTTNYPMSSSYAYLLNPTKWSTLFHKKSVFSSEVTNNIPSVIPQVRFREGRVHCMHADLTPTS</sequence>
<evidence type="ECO:0000313" key="1">
    <source>
        <dbReference type="EnsemblPlants" id="PGSC0003DMT400040230"/>
    </source>
</evidence>
<protein>
    <submittedName>
        <fullName evidence="1">Uncharacterized protein</fullName>
    </submittedName>
</protein>
<dbReference type="PaxDb" id="4113-PGSC0003DMT400040230"/>
<evidence type="ECO:0000313" key="2">
    <source>
        <dbReference type="Proteomes" id="UP000011115"/>
    </source>
</evidence>
<name>M1B9K0_SOLTU</name>
<accession>M1B9K0</accession>
<keyword evidence="2" id="KW-1185">Reference proteome</keyword>
<reference evidence="1" key="2">
    <citation type="submission" date="2015-06" db="UniProtKB">
        <authorList>
            <consortium name="EnsemblPlants"/>
        </authorList>
    </citation>
    <scope>IDENTIFICATION</scope>
    <source>
        <strain evidence="1">DM1-3 516 R44</strain>
    </source>
</reference>
<organism evidence="1 2">
    <name type="scientific">Solanum tuberosum</name>
    <name type="common">Potato</name>
    <dbReference type="NCBI Taxonomy" id="4113"/>
    <lineage>
        <taxon>Eukaryota</taxon>
        <taxon>Viridiplantae</taxon>
        <taxon>Streptophyta</taxon>
        <taxon>Embryophyta</taxon>
        <taxon>Tracheophyta</taxon>
        <taxon>Spermatophyta</taxon>
        <taxon>Magnoliopsida</taxon>
        <taxon>eudicotyledons</taxon>
        <taxon>Gunneridae</taxon>
        <taxon>Pentapetalae</taxon>
        <taxon>asterids</taxon>
        <taxon>lamiids</taxon>
        <taxon>Solanales</taxon>
        <taxon>Solanaceae</taxon>
        <taxon>Solanoideae</taxon>
        <taxon>Solaneae</taxon>
        <taxon>Solanum</taxon>
    </lineage>
</organism>
<dbReference type="EnsemblPlants" id="PGSC0003DMT400040230">
    <property type="protein sequence ID" value="PGSC0003DMT400040230"/>
    <property type="gene ID" value="PGSC0003DMG400015571"/>
</dbReference>
<reference evidence="2" key="1">
    <citation type="journal article" date="2011" name="Nature">
        <title>Genome sequence and analysis of the tuber crop potato.</title>
        <authorList>
            <consortium name="The Potato Genome Sequencing Consortium"/>
        </authorList>
    </citation>
    <scope>NUCLEOTIDE SEQUENCE [LARGE SCALE GENOMIC DNA]</scope>
    <source>
        <strain evidence="2">cv. DM1-3 516 R44</strain>
    </source>
</reference>
<dbReference type="HOGENOM" id="CLU_2311111_0_0_1"/>